<dbReference type="AlphaFoldDB" id="A0AA42QPZ0"/>
<organism evidence="1 2">
    <name type="scientific">Acinetobacter johnsonii</name>
    <dbReference type="NCBI Taxonomy" id="40214"/>
    <lineage>
        <taxon>Bacteria</taxon>
        <taxon>Pseudomonadati</taxon>
        <taxon>Pseudomonadota</taxon>
        <taxon>Gammaproteobacteria</taxon>
        <taxon>Moraxellales</taxon>
        <taxon>Moraxellaceae</taxon>
        <taxon>Acinetobacter</taxon>
    </lineage>
</organism>
<dbReference type="Proteomes" id="UP001161567">
    <property type="component" value="Unassembled WGS sequence"/>
</dbReference>
<sequence length="188" mass="22524">MIITTENKNYKMALKFCNNIEKLSNVVHLGEILSNTIKHKIFLNFLINKTMKHNQFQLDISHLIMNLPDEYEWTWNYSEKFNEFIASLNSNEIMILRVFRDLNYHYRINNDILYKLSEFIEEIIKIHKINNNLKLKEILLQLRDLPLSPVLPFSDKLTLSECLDFSQDFYNYLGIDNTKNINYIKNII</sequence>
<dbReference type="RefSeq" id="WP_279746622.1">
    <property type="nucleotide sequence ID" value="NZ_JAOCIL010000001.1"/>
</dbReference>
<proteinExistence type="predicted"/>
<name>A0AA42QPZ0_ACIJO</name>
<evidence type="ECO:0000313" key="1">
    <source>
        <dbReference type="EMBL" id="MDH1438207.1"/>
    </source>
</evidence>
<gene>
    <name evidence="1" type="ORF">N5I27_07335</name>
</gene>
<dbReference type="EMBL" id="JAOCIL010000001">
    <property type="protein sequence ID" value="MDH1438207.1"/>
    <property type="molecule type" value="Genomic_DNA"/>
</dbReference>
<evidence type="ECO:0000313" key="2">
    <source>
        <dbReference type="Proteomes" id="UP001161567"/>
    </source>
</evidence>
<protein>
    <submittedName>
        <fullName evidence="1">Uncharacterized protein</fullName>
    </submittedName>
</protein>
<comment type="caution">
    <text evidence="1">The sequence shown here is derived from an EMBL/GenBank/DDBJ whole genome shotgun (WGS) entry which is preliminary data.</text>
</comment>
<reference evidence="1" key="1">
    <citation type="submission" date="2022-09" db="EMBL/GenBank/DDBJ databases">
        <title>Intensive care unit water sources are persistently colonized with multi-drug resistant bacteria and are the site of extensive horizontal gene transfer of antibiotic resistance genes.</title>
        <authorList>
            <person name="Diorio-Toth L."/>
        </authorList>
    </citation>
    <scope>NUCLEOTIDE SEQUENCE</scope>
    <source>
        <strain evidence="1">GD03725</strain>
    </source>
</reference>
<accession>A0AA42QPZ0</accession>